<dbReference type="InterPro" id="IPR005720">
    <property type="entry name" value="Dihydroorotate_DH_cat"/>
</dbReference>
<dbReference type="NCBIfam" id="NF003652">
    <property type="entry name" value="PRK05286.2-5"/>
    <property type="match status" value="1"/>
</dbReference>
<keyword evidence="11" id="KW-1003">Cell membrane</keyword>
<evidence type="ECO:0000256" key="9">
    <source>
        <dbReference type="ARBA" id="ARBA00023136"/>
    </source>
</evidence>
<keyword evidence="6 11" id="KW-0288">FMN</keyword>
<dbReference type="Gene3D" id="3.20.20.70">
    <property type="entry name" value="Aldolase class I"/>
    <property type="match status" value="1"/>
</dbReference>
<evidence type="ECO:0000313" key="14">
    <source>
        <dbReference type="Proteomes" id="UP000317303"/>
    </source>
</evidence>
<name>A0A660CDG2_9PSEU</name>
<evidence type="ECO:0000256" key="5">
    <source>
        <dbReference type="ARBA" id="ARBA00022630"/>
    </source>
</evidence>
<comment type="caution">
    <text evidence="13">The sequence shown here is derived from an EMBL/GenBank/DDBJ whole genome shotgun (WGS) entry which is preliminary data.</text>
</comment>
<feature type="binding site" evidence="11">
    <location>
        <begin position="320"/>
        <end position="321"/>
    </location>
    <ligand>
        <name>FMN</name>
        <dbReference type="ChEBI" id="CHEBI:58210"/>
    </ligand>
</feature>
<dbReference type="HAMAP" id="MF_00225">
    <property type="entry name" value="DHO_dh_type2"/>
    <property type="match status" value="1"/>
</dbReference>
<feature type="binding site" evidence="11">
    <location>
        <begin position="246"/>
        <end position="247"/>
    </location>
    <ligand>
        <name>substrate</name>
    </ligand>
</feature>
<dbReference type="GO" id="GO:0106430">
    <property type="term" value="F:dihydroorotate dehydrogenase (quinone) activity"/>
    <property type="evidence" value="ECO:0007669"/>
    <property type="project" value="UniProtKB-EC"/>
</dbReference>
<dbReference type="UniPathway" id="UPA00070">
    <property type="reaction ID" value="UER00946"/>
</dbReference>
<dbReference type="GO" id="GO:0005737">
    <property type="term" value="C:cytoplasm"/>
    <property type="evidence" value="ECO:0007669"/>
    <property type="project" value="InterPro"/>
</dbReference>
<evidence type="ECO:0000256" key="11">
    <source>
        <dbReference type="HAMAP-Rule" id="MF_00225"/>
    </source>
</evidence>
<dbReference type="AlphaFoldDB" id="A0A660CDG2"/>
<dbReference type="EC" id="1.3.5.2" evidence="11"/>
<feature type="binding site" evidence="11">
    <location>
        <position position="185"/>
    </location>
    <ligand>
        <name>substrate</name>
    </ligand>
</feature>
<evidence type="ECO:0000256" key="8">
    <source>
        <dbReference type="ARBA" id="ARBA00023002"/>
    </source>
</evidence>
<feature type="binding site" evidence="11">
    <location>
        <position position="180"/>
    </location>
    <ligand>
        <name>FMN</name>
        <dbReference type="ChEBI" id="CHEBI:58210"/>
    </ligand>
</feature>
<keyword evidence="5 11" id="KW-0285">Flavoprotein</keyword>
<comment type="cofactor">
    <cofactor evidence="11">
        <name>FMN</name>
        <dbReference type="ChEBI" id="CHEBI:58210"/>
    </cofactor>
    <text evidence="11">Binds 1 FMN per subunit.</text>
</comment>
<dbReference type="GO" id="GO:0005886">
    <property type="term" value="C:plasma membrane"/>
    <property type="evidence" value="ECO:0007669"/>
    <property type="project" value="UniProtKB-SubCell"/>
</dbReference>
<dbReference type="GO" id="GO:0006207">
    <property type="term" value="P:'de novo' pyrimidine nucleobase biosynthetic process"/>
    <property type="evidence" value="ECO:0007669"/>
    <property type="project" value="UniProtKB-UniRule"/>
</dbReference>
<keyword evidence="8 11" id="KW-0560">Oxidoreductase</keyword>
<reference evidence="13 14" key="1">
    <citation type="submission" date="2019-07" db="EMBL/GenBank/DDBJ databases">
        <title>R&amp;d 2014.</title>
        <authorList>
            <person name="Klenk H.-P."/>
        </authorList>
    </citation>
    <scope>NUCLEOTIDE SEQUENCE [LARGE SCALE GENOMIC DNA]</scope>
    <source>
        <strain evidence="13 14">DSM 43194</strain>
    </source>
</reference>
<sequence>MLFDSFVRPALYRLHGDDPERVHERTVRALGTLSVAPRAARSALRRLTAADEQVTVFGVRFPGRVGLAAGMDKDGRALHAWPALGFGFVEIGTVTRHAQPGNPRPRLFALPASDAVINRMGFNNAGADALAARLERHGRPEVPLGISIGKSKVTPLEDAVTDYRTSLQALRPYADYVAINVSSPNTPGLRTLQDRDSLAEILAALRDAAPRTPLLVKVAPDLTDDALGELLQVCVDHGVAGVIATNTTLRRDGLAPADTATATETGGLSGRPLTRRAREVVRFVHRQTGGALPIIGVGGIGGPADAEAMLDAGAALVQVYTAFALHGPGLVRRINRTLAAESGRWPSVF</sequence>
<feature type="domain" description="Dihydroorotate dehydrogenase catalytic" evidence="12">
    <location>
        <begin position="53"/>
        <end position="339"/>
    </location>
</feature>
<dbReference type="Proteomes" id="UP000317303">
    <property type="component" value="Unassembled WGS sequence"/>
</dbReference>
<evidence type="ECO:0000259" key="12">
    <source>
        <dbReference type="Pfam" id="PF01180"/>
    </source>
</evidence>
<feature type="binding site" evidence="11">
    <location>
        <position position="217"/>
    </location>
    <ligand>
        <name>FMN</name>
        <dbReference type="ChEBI" id="CHEBI:58210"/>
    </ligand>
</feature>
<feature type="active site" description="Nucleophile" evidence="11">
    <location>
        <position position="183"/>
    </location>
</feature>
<comment type="subunit">
    <text evidence="11">Monomer.</text>
</comment>
<comment type="catalytic activity">
    <reaction evidence="10 11">
        <text>(S)-dihydroorotate + a quinone = orotate + a quinol</text>
        <dbReference type="Rhea" id="RHEA:30187"/>
        <dbReference type="ChEBI" id="CHEBI:24646"/>
        <dbReference type="ChEBI" id="CHEBI:30839"/>
        <dbReference type="ChEBI" id="CHEBI:30864"/>
        <dbReference type="ChEBI" id="CHEBI:132124"/>
        <dbReference type="EC" id="1.3.5.2"/>
    </reaction>
</comment>
<dbReference type="CDD" id="cd04738">
    <property type="entry name" value="DHOD_2_like"/>
    <property type="match status" value="1"/>
</dbReference>
<dbReference type="PANTHER" id="PTHR48109">
    <property type="entry name" value="DIHYDROOROTATE DEHYDROGENASE (QUINONE), MITOCHONDRIAL-RELATED"/>
    <property type="match status" value="1"/>
</dbReference>
<dbReference type="InterPro" id="IPR001295">
    <property type="entry name" value="Dihydroorotate_DH_CS"/>
</dbReference>
<dbReference type="EMBL" id="VLJV01000001">
    <property type="protein sequence ID" value="TWH18961.1"/>
    <property type="molecule type" value="Genomic_DNA"/>
</dbReference>
<feature type="binding site" evidence="11">
    <location>
        <position position="299"/>
    </location>
    <ligand>
        <name>FMN</name>
        <dbReference type="ChEBI" id="CHEBI:58210"/>
    </ligand>
</feature>
<dbReference type="InterPro" id="IPR005719">
    <property type="entry name" value="Dihydroorotate_DH_2"/>
</dbReference>
<evidence type="ECO:0000313" key="13">
    <source>
        <dbReference type="EMBL" id="TWH18961.1"/>
    </source>
</evidence>
<dbReference type="Pfam" id="PF01180">
    <property type="entry name" value="DHO_dh"/>
    <property type="match status" value="1"/>
</dbReference>
<protein>
    <recommendedName>
        <fullName evidence="11">Dihydroorotate dehydrogenase (quinone)</fullName>
        <ecNumber evidence="11">1.3.5.2</ecNumber>
    </recommendedName>
    <alternativeName>
        <fullName evidence="11">DHOdehase</fullName>
        <shortName evidence="11">DHOD</shortName>
        <shortName evidence="11">DHODase</shortName>
    </alternativeName>
    <alternativeName>
        <fullName evidence="11">Dihydroorotate oxidase</fullName>
    </alternativeName>
</protein>
<comment type="subcellular location">
    <subcellularLocation>
        <location evidence="11">Cell membrane</location>
        <topology evidence="11">Peripheral membrane protein</topology>
    </subcellularLocation>
    <subcellularLocation>
        <location evidence="2">Membrane</location>
    </subcellularLocation>
</comment>
<feature type="binding site" evidence="11">
    <location>
        <position position="73"/>
    </location>
    <ligand>
        <name>substrate</name>
    </ligand>
</feature>
<evidence type="ECO:0000256" key="10">
    <source>
        <dbReference type="ARBA" id="ARBA00048639"/>
    </source>
</evidence>
<keyword evidence="14" id="KW-1185">Reference proteome</keyword>
<keyword evidence="9 11" id="KW-0472">Membrane</keyword>
<evidence type="ECO:0000256" key="4">
    <source>
        <dbReference type="ARBA" id="ARBA00005359"/>
    </source>
</evidence>
<evidence type="ECO:0000256" key="2">
    <source>
        <dbReference type="ARBA" id="ARBA00004370"/>
    </source>
</evidence>
<dbReference type="GO" id="GO:0044205">
    <property type="term" value="P:'de novo' UMP biosynthetic process"/>
    <property type="evidence" value="ECO:0007669"/>
    <property type="project" value="UniProtKB-UniRule"/>
</dbReference>
<feature type="binding site" evidence="11">
    <location>
        <position position="245"/>
    </location>
    <ligand>
        <name>FMN</name>
        <dbReference type="ChEBI" id="CHEBI:58210"/>
    </ligand>
</feature>
<dbReference type="PANTHER" id="PTHR48109:SF4">
    <property type="entry name" value="DIHYDROOROTATE DEHYDROGENASE (QUINONE), MITOCHONDRIAL"/>
    <property type="match status" value="1"/>
</dbReference>
<dbReference type="SUPFAM" id="SSF51395">
    <property type="entry name" value="FMN-linked oxidoreductases"/>
    <property type="match status" value="1"/>
</dbReference>
<evidence type="ECO:0000256" key="1">
    <source>
        <dbReference type="ARBA" id="ARBA00003125"/>
    </source>
</evidence>
<feature type="binding site" evidence="11">
    <location>
        <position position="147"/>
    </location>
    <ligand>
        <name>FMN</name>
        <dbReference type="ChEBI" id="CHEBI:58210"/>
    </ligand>
</feature>
<comment type="pathway">
    <text evidence="3 11">Pyrimidine metabolism; UMP biosynthesis via de novo pathway; orotate from (S)-dihydroorotate (quinone route): step 1/1.</text>
</comment>
<organism evidence="13 14">
    <name type="scientific">Prauserella rugosa</name>
    <dbReference type="NCBI Taxonomy" id="43354"/>
    <lineage>
        <taxon>Bacteria</taxon>
        <taxon>Bacillati</taxon>
        <taxon>Actinomycetota</taxon>
        <taxon>Actinomycetes</taxon>
        <taxon>Pseudonocardiales</taxon>
        <taxon>Pseudonocardiaceae</taxon>
        <taxon>Prauserella</taxon>
    </lineage>
</organism>
<accession>A0A660CDG2</accession>
<dbReference type="PROSITE" id="PS00912">
    <property type="entry name" value="DHODEHASE_2"/>
    <property type="match status" value="1"/>
</dbReference>
<evidence type="ECO:0000256" key="6">
    <source>
        <dbReference type="ARBA" id="ARBA00022643"/>
    </source>
</evidence>
<feature type="binding site" evidence="11">
    <location>
        <position position="270"/>
    </location>
    <ligand>
        <name>FMN</name>
        <dbReference type="ChEBI" id="CHEBI:58210"/>
    </ligand>
</feature>
<feature type="binding site" evidence="11">
    <location>
        <begin position="118"/>
        <end position="122"/>
    </location>
    <ligand>
        <name>substrate</name>
    </ligand>
</feature>
<dbReference type="PIRSF" id="PIRSF000164">
    <property type="entry name" value="DHO_oxidase"/>
    <property type="match status" value="1"/>
</dbReference>
<dbReference type="PROSITE" id="PS00911">
    <property type="entry name" value="DHODEHASE_1"/>
    <property type="match status" value="1"/>
</dbReference>
<dbReference type="InterPro" id="IPR013785">
    <property type="entry name" value="Aldolase_TIM"/>
</dbReference>
<evidence type="ECO:0000256" key="3">
    <source>
        <dbReference type="ARBA" id="ARBA00005161"/>
    </source>
</evidence>
<proteinExistence type="inferred from homology"/>
<feature type="binding site" evidence="11">
    <location>
        <begin position="69"/>
        <end position="73"/>
    </location>
    <ligand>
        <name>FMN</name>
        <dbReference type="ChEBI" id="CHEBI:58210"/>
    </ligand>
</feature>
<keyword evidence="7 11" id="KW-0665">Pyrimidine biosynthesis</keyword>
<feature type="binding site" evidence="11">
    <location>
        <position position="93"/>
    </location>
    <ligand>
        <name>FMN</name>
        <dbReference type="ChEBI" id="CHEBI:58210"/>
    </ligand>
</feature>
<evidence type="ECO:0000256" key="7">
    <source>
        <dbReference type="ARBA" id="ARBA00022975"/>
    </source>
</evidence>
<feature type="binding site" evidence="11">
    <location>
        <position position="180"/>
    </location>
    <ligand>
        <name>substrate</name>
    </ligand>
</feature>
<dbReference type="NCBIfam" id="TIGR01036">
    <property type="entry name" value="pyrD_sub2"/>
    <property type="match status" value="1"/>
</dbReference>
<gene>
    <name evidence="11" type="primary">pyrD</name>
    <name evidence="13" type="ORF">JD82_00783</name>
</gene>
<comment type="similarity">
    <text evidence="4 11">Belongs to the dihydroorotate dehydrogenase family. Type 2 subfamily.</text>
</comment>
<dbReference type="OrthoDB" id="9802377at2"/>
<dbReference type="InterPro" id="IPR050074">
    <property type="entry name" value="DHO_dehydrogenase"/>
</dbReference>
<dbReference type="RefSeq" id="WP_030533999.1">
    <property type="nucleotide sequence ID" value="NZ_JOIJ01000021.1"/>
</dbReference>
<dbReference type="InterPro" id="IPR012135">
    <property type="entry name" value="Dihydroorotate_DH_1_2"/>
</dbReference>
<comment type="function">
    <text evidence="1 11">Catalyzes the conversion of dihydroorotate to orotate with quinone as electron acceptor.</text>
</comment>